<dbReference type="GO" id="GO:0004806">
    <property type="term" value="F:triacylglycerol lipase activity"/>
    <property type="evidence" value="ECO:0007669"/>
    <property type="project" value="InterPro"/>
</dbReference>
<feature type="domain" description="AB hydrolase-1" evidence="1">
    <location>
        <begin position="107"/>
        <end position="325"/>
    </location>
</feature>
<dbReference type="InterPro" id="IPR005152">
    <property type="entry name" value="Lipase_secreted"/>
</dbReference>
<dbReference type="OrthoDB" id="5382058at2759"/>
<dbReference type="AlphaFoldDB" id="M3BBX2"/>
<name>M3BBX2_PSEFD</name>
<keyword evidence="3" id="KW-1185">Reference proteome</keyword>
<dbReference type="PANTHER" id="PTHR34853">
    <property type="match status" value="1"/>
</dbReference>
<dbReference type="HOGENOM" id="CLU_029538_1_0_1"/>
<dbReference type="PANTHER" id="PTHR34853:SF1">
    <property type="entry name" value="LIPASE 5"/>
    <property type="match status" value="1"/>
</dbReference>
<dbReference type="GO" id="GO:0016042">
    <property type="term" value="P:lipid catabolic process"/>
    <property type="evidence" value="ECO:0007669"/>
    <property type="project" value="InterPro"/>
</dbReference>
<sequence>MNTAAGYPATRADAGAAFEAAQHADNSFAFYNTPSNFSQSTLPGTLLLVEDATPMLNYTVPISLTLSRIIYTTSDINGTVLPTTAYVLWPYTAPDPVKGFDIVSWAHGTSGVFRTCAPSNYRSLQYHFMVPYTLALQGFVVVAPDYAGLGIDTLPSGQHFRHQWVTGPAQANDVANAIGAARKAFPQVLQPNGSFVVMGHSQGGRAAWAFAEQQAALPLEGYRGTVALAPPVKVVEQVQRAIANTSEVYAPGTLAQQVMIIDAISTVFPSYNYSGLTGTAYARWVEQVARLQGCLPTNVLAFLDLEQDQLVHSGWTNSPIVQEWAKIFEGPLLVIAGDIDAAVDFQLVKTVAEETCAQGQRKGWHQSLKLVQYSAVSHFAVIQASQQEWLGWIQNRFRDQDGEIPGCISRRVDGYRAVPSSLGTAPNFFLRWFDPVVDFWKYIL</sequence>
<reference evidence="2 3" key="1">
    <citation type="journal article" date="2012" name="PLoS Pathog.">
        <title>Diverse lifestyles and strategies of plant pathogenesis encoded in the genomes of eighteen Dothideomycetes fungi.</title>
        <authorList>
            <person name="Ohm R.A."/>
            <person name="Feau N."/>
            <person name="Henrissat B."/>
            <person name="Schoch C.L."/>
            <person name="Horwitz B.A."/>
            <person name="Barry K.W."/>
            <person name="Condon B.J."/>
            <person name="Copeland A.C."/>
            <person name="Dhillon B."/>
            <person name="Glaser F."/>
            <person name="Hesse C.N."/>
            <person name="Kosti I."/>
            <person name="LaButti K."/>
            <person name="Lindquist E.A."/>
            <person name="Lucas S."/>
            <person name="Salamov A.A."/>
            <person name="Bradshaw R.E."/>
            <person name="Ciuffetti L."/>
            <person name="Hamelin R.C."/>
            <person name="Kema G.H.J."/>
            <person name="Lawrence C."/>
            <person name="Scott J.A."/>
            <person name="Spatafora J.W."/>
            <person name="Turgeon B.G."/>
            <person name="de Wit P.J.G.M."/>
            <person name="Zhong S."/>
            <person name="Goodwin S.B."/>
            <person name="Grigoriev I.V."/>
        </authorList>
    </citation>
    <scope>NUCLEOTIDE SEQUENCE [LARGE SCALE GENOMIC DNA]</scope>
    <source>
        <strain evidence="2 3">CIRAD86</strain>
    </source>
</reference>
<accession>M3BBX2</accession>
<dbReference type="KEGG" id="pfj:MYCFIDRAFT_186849"/>
<dbReference type="Pfam" id="PF12697">
    <property type="entry name" value="Abhydrolase_6"/>
    <property type="match status" value="1"/>
</dbReference>
<evidence type="ECO:0000313" key="3">
    <source>
        <dbReference type="Proteomes" id="UP000016932"/>
    </source>
</evidence>
<dbReference type="Gene3D" id="3.40.50.1820">
    <property type="entry name" value="alpha/beta hydrolase"/>
    <property type="match status" value="2"/>
</dbReference>
<evidence type="ECO:0000313" key="2">
    <source>
        <dbReference type="EMBL" id="EME86757.1"/>
    </source>
</evidence>
<dbReference type="InterPro" id="IPR029058">
    <property type="entry name" value="AB_hydrolase_fold"/>
</dbReference>
<dbReference type="SUPFAM" id="SSF53474">
    <property type="entry name" value="alpha/beta-Hydrolases"/>
    <property type="match status" value="1"/>
</dbReference>
<dbReference type="RefSeq" id="XP_007923921.1">
    <property type="nucleotide sequence ID" value="XM_007925730.1"/>
</dbReference>
<dbReference type="VEuPathDB" id="FungiDB:MYCFIDRAFT_186849"/>
<dbReference type="Proteomes" id="UP000016932">
    <property type="component" value="Unassembled WGS sequence"/>
</dbReference>
<dbReference type="EMBL" id="KB446556">
    <property type="protein sequence ID" value="EME86757.1"/>
    <property type="molecule type" value="Genomic_DNA"/>
</dbReference>
<organism evidence="2 3">
    <name type="scientific">Pseudocercospora fijiensis (strain CIRAD86)</name>
    <name type="common">Black leaf streak disease fungus</name>
    <name type="synonym">Mycosphaerella fijiensis</name>
    <dbReference type="NCBI Taxonomy" id="383855"/>
    <lineage>
        <taxon>Eukaryota</taxon>
        <taxon>Fungi</taxon>
        <taxon>Dikarya</taxon>
        <taxon>Ascomycota</taxon>
        <taxon>Pezizomycotina</taxon>
        <taxon>Dothideomycetes</taxon>
        <taxon>Dothideomycetidae</taxon>
        <taxon>Mycosphaerellales</taxon>
        <taxon>Mycosphaerellaceae</taxon>
        <taxon>Pseudocercospora</taxon>
    </lineage>
</organism>
<dbReference type="InterPro" id="IPR000073">
    <property type="entry name" value="AB_hydrolase_1"/>
</dbReference>
<proteinExistence type="predicted"/>
<protein>
    <recommendedName>
        <fullName evidence="1">AB hydrolase-1 domain-containing protein</fullName>
    </recommendedName>
</protein>
<dbReference type="GeneID" id="19334879"/>
<gene>
    <name evidence="2" type="ORF">MYCFIDRAFT_186849</name>
</gene>
<dbReference type="eggNOG" id="ENOG502SHFS">
    <property type="taxonomic scope" value="Eukaryota"/>
</dbReference>
<evidence type="ECO:0000259" key="1">
    <source>
        <dbReference type="Pfam" id="PF12697"/>
    </source>
</evidence>